<evidence type="ECO:0000256" key="1">
    <source>
        <dbReference type="SAM" id="SignalP"/>
    </source>
</evidence>
<reference evidence="3" key="1">
    <citation type="submission" date="2017-02" db="UniProtKB">
        <authorList>
            <consortium name="WormBaseParasite"/>
        </authorList>
    </citation>
    <scope>IDENTIFICATION</scope>
</reference>
<name>A0A0N5BZQ1_STREA</name>
<keyword evidence="1" id="KW-0732">Signal</keyword>
<sequence>MTGKFTNTFILLLFLHVNFCSSLSKASDKSLCNFVVDNIKTGKYTTEELFKACNPSSIHRNYMHRDTRAPSFSLKHSLFSNRMLFDHLRDSDGINKIFQKFKNHVDASGRNRYHPGFTSTGFDRMMKKTNFNKYMKLKLNKRSDNLPILKKKRDTTDRFQRSDPTDSDGFSYDFVRFGKRDTPESQDDSLIQSSLGMYGPLYKRSGKYQNLNFGKGGEEGKRGVGESTNYDFVRFG</sequence>
<organism evidence="2 3">
    <name type="scientific">Strongyloides papillosus</name>
    <name type="common">Intestinal threadworm</name>
    <dbReference type="NCBI Taxonomy" id="174720"/>
    <lineage>
        <taxon>Eukaryota</taxon>
        <taxon>Metazoa</taxon>
        <taxon>Ecdysozoa</taxon>
        <taxon>Nematoda</taxon>
        <taxon>Chromadorea</taxon>
        <taxon>Rhabditida</taxon>
        <taxon>Tylenchina</taxon>
        <taxon>Panagrolaimomorpha</taxon>
        <taxon>Strongyloidoidea</taxon>
        <taxon>Strongyloididae</taxon>
        <taxon>Strongyloides</taxon>
    </lineage>
</organism>
<evidence type="ECO:0000313" key="3">
    <source>
        <dbReference type="WBParaSite" id="SPAL_0001124200.1"/>
    </source>
</evidence>
<protein>
    <submittedName>
        <fullName evidence="3">Uncharacterized protein</fullName>
    </submittedName>
</protein>
<keyword evidence="2" id="KW-1185">Reference proteome</keyword>
<feature type="signal peptide" evidence="1">
    <location>
        <begin position="1"/>
        <end position="22"/>
    </location>
</feature>
<proteinExistence type="predicted"/>
<dbReference type="Proteomes" id="UP000046392">
    <property type="component" value="Unplaced"/>
</dbReference>
<dbReference type="WBParaSite" id="SPAL_0001124200.1">
    <property type="protein sequence ID" value="SPAL_0001124200.1"/>
    <property type="gene ID" value="SPAL_0001124200"/>
</dbReference>
<accession>A0A0N5BZQ1</accession>
<evidence type="ECO:0000313" key="2">
    <source>
        <dbReference type="Proteomes" id="UP000046392"/>
    </source>
</evidence>
<feature type="chain" id="PRO_5005895099" evidence="1">
    <location>
        <begin position="23"/>
        <end position="236"/>
    </location>
</feature>
<dbReference type="AlphaFoldDB" id="A0A0N5BZQ1"/>